<feature type="signal peptide" evidence="1">
    <location>
        <begin position="1"/>
        <end position="25"/>
    </location>
</feature>
<comment type="caution">
    <text evidence="2">The sequence shown here is derived from an EMBL/GenBank/DDBJ whole genome shotgun (WGS) entry which is preliminary data.</text>
</comment>
<reference evidence="2 3" key="1">
    <citation type="submission" date="2023-07" db="EMBL/GenBank/DDBJ databases">
        <title>Sequencing the genomes of 1000 actinobacteria strains.</title>
        <authorList>
            <person name="Klenk H.-P."/>
        </authorList>
    </citation>
    <scope>NUCLEOTIDE SEQUENCE [LARGE SCALE GENOMIC DNA]</scope>
    <source>
        <strain evidence="2 3">DSM 44109</strain>
    </source>
</reference>
<organism evidence="2 3">
    <name type="scientific">Streptosporangium brasiliense</name>
    <dbReference type="NCBI Taxonomy" id="47480"/>
    <lineage>
        <taxon>Bacteria</taxon>
        <taxon>Bacillati</taxon>
        <taxon>Actinomycetota</taxon>
        <taxon>Actinomycetes</taxon>
        <taxon>Streptosporangiales</taxon>
        <taxon>Streptosporangiaceae</taxon>
        <taxon>Streptosporangium</taxon>
    </lineage>
</organism>
<feature type="chain" id="PRO_5045527623" description="RlpA-like protein double-psi beta-barrel domain-containing protein" evidence="1">
    <location>
        <begin position="26"/>
        <end position="124"/>
    </location>
</feature>
<accession>A0ABT9QX39</accession>
<name>A0ABT9QX39_9ACTN</name>
<evidence type="ECO:0008006" key="4">
    <source>
        <dbReference type="Google" id="ProtNLM"/>
    </source>
</evidence>
<gene>
    <name evidence="2" type="ORF">J2S55_000814</name>
</gene>
<protein>
    <recommendedName>
        <fullName evidence="4">RlpA-like protein double-psi beta-barrel domain-containing protein</fullName>
    </recommendedName>
</protein>
<keyword evidence="1" id="KW-0732">Signal</keyword>
<evidence type="ECO:0000313" key="2">
    <source>
        <dbReference type="EMBL" id="MDP9861555.1"/>
    </source>
</evidence>
<keyword evidence="3" id="KW-1185">Reference proteome</keyword>
<evidence type="ECO:0000256" key="1">
    <source>
        <dbReference type="SAM" id="SignalP"/>
    </source>
</evidence>
<evidence type="ECO:0000313" key="3">
    <source>
        <dbReference type="Proteomes" id="UP001230426"/>
    </source>
</evidence>
<dbReference type="RefSeq" id="WP_306857375.1">
    <property type="nucleotide sequence ID" value="NZ_JAUSRB010000001.1"/>
</dbReference>
<dbReference type="EMBL" id="JAUSRB010000001">
    <property type="protein sequence ID" value="MDP9861555.1"/>
    <property type="molecule type" value="Genomic_DNA"/>
</dbReference>
<dbReference type="Proteomes" id="UP001230426">
    <property type="component" value="Unassembled WGS sequence"/>
</dbReference>
<proteinExistence type="predicted"/>
<sequence length="124" mass="12655">MRALSSTLALAAAAIVAVTGPAAHADAVNLGATVQAGGEVFLTEGLVPTAPYKGKVLVKLENNTVPVEIKIGNCRGRYLGAVTIAADDHAPYVAADLDTVPSCIRFRMKNLGTSPATVTGAGYF</sequence>